<dbReference type="EMBL" id="CP137307">
    <property type="protein sequence ID" value="WQF80824.1"/>
    <property type="molecule type" value="Genomic_DNA"/>
</dbReference>
<dbReference type="RefSeq" id="XP_062778048.1">
    <property type="nucleotide sequence ID" value="XM_062921997.1"/>
</dbReference>
<dbReference type="PROSITE" id="PS00086">
    <property type="entry name" value="CYTOCHROME_P450"/>
    <property type="match status" value="1"/>
</dbReference>
<evidence type="ECO:0000256" key="1">
    <source>
        <dbReference type="ARBA" id="ARBA00001971"/>
    </source>
</evidence>
<dbReference type="AlphaFoldDB" id="A0AAX4IBU9"/>
<dbReference type="PRINTS" id="PR00385">
    <property type="entry name" value="P450"/>
</dbReference>
<gene>
    <name evidence="11" type="ORF">CDEST_05838</name>
</gene>
<evidence type="ECO:0000256" key="5">
    <source>
        <dbReference type="ARBA" id="ARBA00023002"/>
    </source>
</evidence>
<evidence type="ECO:0000256" key="8">
    <source>
        <dbReference type="PIRSR" id="PIRSR602401-1"/>
    </source>
</evidence>
<accession>A0AAX4IBU9</accession>
<dbReference type="GO" id="GO:0016705">
    <property type="term" value="F:oxidoreductase activity, acting on paired donors, with incorporation or reduction of molecular oxygen"/>
    <property type="evidence" value="ECO:0007669"/>
    <property type="project" value="InterPro"/>
</dbReference>
<evidence type="ECO:0000256" key="7">
    <source>
        <dbReference type="ARBA" id="ARBA00023033"/>
    </source>
</evidence>
<dbReference type="PRINTS" id="PR00463">
    <property type="entry name" value="EP450I"/>
</dbReference>
<evidence type="ECO:0000313" key="11">
    <source>
        <dbReference type="EMBL" id="WQF80824.1"/>
    </source>
</evidence>
<protein>
    <submittedName>
        <fullName evidence="11">Cytochrome P450</fullName>
    </submittedName>
</protein>
<evidence type="ECO:0000256" key="2">
    <source>
        <dbReference type="ARBA" id="ARBA00010617"/>
    </source>
</evidence>
<dbReference type="InterPro" id="IPR050121">
    <property type="entry name" value="Cytochrome_P450_monoxygenase"/>
</dbReference>
<evidence type="ECO:0000313" key="12">
    <source>
        <dbReference type="Proteomes" id="UP001322277"/>
    </source>
</evidence>
<keyword evidence="12" id="KW-1185">Reference proteome</keyword>
<organism evidence="11 12">
    <name type="scientific">Colletotrichum destructivum</name>
    <dbReference type="NCBI Taxonomy" id="34406"/>
    <lineage>
        <taxon>Eukaryota</taxon>
        <taxon>Fungi</taxon>
        <taxon>Dikarya</taxon>
        <taxon>Ascomycota</taxon>
        <taxon>Pezizomycotina</taxon>
        <taxon>Sordariomycetes</taxon>
        <taxon>Hypocreomycetidae</taxon>
        <taxon>Glomerellales</taxon>
        <taxon>Glomerellaceae</taxon>
        <taxon>Colletotrichum</taxon>
        <taxon>Colletotrichum destructivum species complex</taxon>
    </lineage>
</organism>
<keyword evidence="6 8" id="KW-0408">Iron</keyword>
<dbReference type="PANTHER" id="PTHR24305:SF29">
    <property type="entry name" value="BENZOATE-PARA-HYDROXYLASE"/>
    <property type="match status" value="1"/>
</dbReference>
<evidence type="ECO:0000256" key="4">
    <source>
        <dbReference type="ARBA" id="ARBA00022723"/>
    </source>
</evidence>
<dbReference type="SUPFAM" id="SSF48264">
    <property type="entry name" value="Cytochrome P450"/>
    <property type="match status" value="1"/>
</dbReference>
<comment type="cofactor">
    <cofactor evidence="1 8">
        <name>heme</name>
        <dbReference type="ChEBI" id="CHEBI:30413"/>
    </cofactor>
</comment>
<sequence length="244" mass="27338">MTQDRDLDGGDHGKETVPANKGMSDMEISQNSLILATAGSDSTTTTLCGVLYHLARPAGSKARAALLAEIRSAFASESEISFASTTPASLPYLNACIEETMRVYPSTAEQPPRVSPGEVVGERFVPQGTKVYTYQWSTHRNPEHFECAQEFHPERFLPRSHSLYDARFEHDELSLVRPFSHGPRDCVGRNLAYGIVRLTLANLLYRFDYELSEPEDDWIEKQTVKFSWTKGPLNIKLVPRGSRD</sequence>
<dbReference type="InterPro" id="IPR001128">
    <property type="entry name" value="Cyt_P450"/>
</dbReference>
<feature type="compositionally biased region" description="Basic and acidic residues" evidence="10">
    <location>
        <begin position="1"/>
        <end position="15"/>
    </location>
</feature>
<comment type="similarity">
    <text evidence="2 9">Belongs to the cytochrome P450 family.</text>
</comment>
<dbReference type="GO" id="GO:0004497">
    <property type="term" value="F:monooxygenase activity"/>
    <property type="evidence" value="ECO:0007669"/>
    <property type="project" value="UniProtKB-KW"/>
</dbReference>
<feature type="binding site" description="axial binding residue" evidence="8">
    <location>
        <position position="186"/>
    </location>
    <ligand>
        <name>heme</name>
        <dbReference type="ChEBI" id="CHEBI:30413"/>
    </ligand>
    <ligandPart>
        <name>Fe</name>
        <dbReference type="ChEBI" id="CHEBI:18248"/>
    </ligandPart>
</feature>
<keyword evidence="7 9" id="KW-0503">Monooxygenase</keyword>
<evidence type="ECO:0000256" key="10">
    <source>
        <dbReference type="SAM" id="MobiDB-lite"/>
    </source>
</evidence>
<keyword evidence="3 8" id="KW-0349">Heme</keyword>
<reference evidence="12" key="1">
    <citation type="journal article" date="2023" name="bioRxiv">
        <title>Complete genome of the Medicago anthracnose fungus, Colletotrichum destructivum, reveals a mini-chromosome-like region within a core chromosome.</title>
        <authorList>
            <person name="Lapalu N."/>
            <person name="Simon A."/>
            <person name="Lu A."/>
            <person name="Plaumann P.-L."/>
            <person name="Amselem J."/>
            <person name="Pigne S."/>
            <person name="Auger A."/>
            <person name="Koch C."/>
            <person name="Dallery J.-F."/>
            <person name="O'Connell R.J."/>
        </authorList>
    </citation>
    <scope>NUCLEOTIDE SEQUENCE [LARGE SCALE GENOMIC DNA]</scope>
    <source>
        <strain evidence="12">CBS 520.97</strain>
    </source>
</reference>
<dbReference type="KEGG" id="cdet:87942341"/>
<dbReference type="GO" id="GO:0005506">
    <property type="term" value="F:iron ion binding"/>
    <property type="evidence" value="ECO:0007669"/>
    <property type="project" value="InterPro"/>
</dbReference>
<dbReference type="Gene3D" id="1.10.630.10">
    <property type="entry name" value="Cytochrome P450"/>
    <property type="match status" value="1"/>
</dbReference>
<name>A0AAX4IBU9_9PEZI</name>
<feature type="region of interest" description="Disordered" evidence="10">
    <location>
        <begin position="1"/>
        <end position="21"/>
    </location>
</feature>
<dbReference type="PANTHER" id="PTHR24305">
    <property type="entry name" value="CYTOCHROME P450"/>
    <property type="match status" value="1"/>
</dbReference>
<dbReference type="InterPro" id="IPR002401">
    <property type="entry name" value="Cyt_P450_E_grp-I"/>
</dbReference>
<proteinExistence type="inferred from homology"/>
<dbReference type="GO" id="GO:0020037">
    <property type="term" value="F:heme binding"/>
    <property type="evidence" value="ECO:0007669"/>
    <property type="project" value="InterPro"/>
</dbReference>
<dbReference type="Pfam" id="PF00067">
    <property type="entry name" value="p450"/>
    <property type="match status" value="1"/>
</dbReference>
<evidence type="ECO:0000256" key="9">
    <source>
        <dbReference type="RuleBase" id="RU000461"/>
    </source>
</evidence>
<dbReference type="GeneID" id="87942341"/>
<evidence type="ECO:0000256" key="6">
    <source>
        <dbReference type="ARBA" id="ARBA00023004"/>
    </source>
</evidence>
<dbReference type="InterPro" id="IPR036396">
    <property type="entry name" value="Cyt_P450_sf"/>
</dbReference>
<evidence type="ECO:0000256" key="3">
    <source>
        <dbReference type="ARBA" id="ARBA00022617"/>
    </source>
</evidence>
<keyword evidence="5 9" id="KW-0560">Oxidoreductase</keyword>
<dbReference type="InterPro" id="IPR017972">
    <property type="entry name" value="Cyt_P450_CS"/>
</dbReference>
<keyword evidence="4 8" id="KW-0479">Metal-binding</keyword>
<dbReference type="Proteomes" id="UP001322277">
    <property type="component" value="Chromosome 3"/>
</dbReference>